<comment type="caution">
    <text evidence="1">The sequence shown here is derived from an EMBL/GenBank/DDBJ whole genome shotgun (WGS) entry which is preliminary data.</text>
</comment>
<accession>A0A3A8QI14</accession>
<reference evidence="2" key="1">
    <citation type="submission" date="2018-09" db="EMBL/GenBank/DDBJ databases">
        <authorList>
            <person name="Livingstone P.G."/>
            <person name="Whitworth D.E."/>
        </authorList>
    </citation>
    <scope>NUCLEOTIDE SEQUENCE [LARGE SCALE GENOMIC DNA]</scope>
    <source>
        <strain evidence="2">CA051B</strain>
    </source>
</reference>
<keyword evidence="2" id="KW-1185">Reference proteome</keyword>
<name>A0A3A8QI14_9BACT</name>
<dbReference type="Proteomes" id="UP000272888">
    <property type="component" value="Unassembled WGS sequence"/>
</dbReference>
<gene>
    <name evidence="1" type="ORF">D7V93_05130</name>
</gene>
<dbReference type="RefSeq" id="WP_147451046.1">
    <property type="nucleotide sequence ID" value="NZ_RAWB01000032.1"/>
</dbReference>
<evidence type="ECO:0000313" key="1">
    <source>
        <dbReference type="EMBL" id="RKH65965.1"/>
    </source>
</evidence>
<sequence length="195" mass="21583">MSRTADRTHVTVLCGWPLSGKSETAALVGRELGAHVVDVDVLAQAGIGPPEADWWTSDAGRQRNLNRMAMAYELLHQAVRVHLEVAQPKRSLVVVSTYSRPSSWHFLKAVLAPHPEVLFKVLWLRPADDSPEAVRELLGRRAAAGYCGGCTTPAEYFDVKARFVPPPSPHRVLDTWFRHTPEACAQRALDYVLAP</sequence>
<dbReference type="EMBL" id="RAWB01000032">
    <property type="protein sequence ID" value="RKH65965.1"/>
    <property type="molecule type" value="Genomic_DNA"/>
</dbReference>
<protein>
    <submittedName>
        <fullName evidence="1">Uncharacterized protein</fullName>
    </submittedName>
</protein>
<dbReference type="Gene3D" id="3.40.50.300">
    <property type="entry name" value="P-loop containing nucleotide triphosphate hydrolases"/>
    <property type="match status" value="1"/>
</dbReference>
<evidence type="ECO:0000313" key="2">
    <source>
        <dbReference type="Proteomes" id="UP000272888"/>
    </source>
</evidence>
<dbReference type="InterPro" id="IPR027417">
    <property type="entry name" value="P-loop_NTPase"/>
</dbReference>
<organism evidence="1 2">
    <name type="scientific">Corallococcus llansteffanensis</name>
    <dbReference type="NCBI Taxonomy" id="2316731"/>
    <lineage>
        <taxon>Bacteria</taxon>
        <taxon>Pseudomonadati</taxon>
        <taxon>Myxococcota</taxon>
        <taxon>Myxococcia</taxon>
        <taxon>Myxococcales</taxon>
        <taxon>Cystobacterineae</taxon>
        <taxon>Myxococcaceae</taxon>
        <taxon>Corallococcus</taxon>
    </lineage>
</organism>
<dbReference type="SUPFAM" id="SSF52540">
    <property type="entry name" value="P-loop containing nucleoside triphosphate hydrolases"/>
    <property type="match status" value="1"/>
</dbReference>
<dbReference type="AlphaFoldDB" id="A0A3A8QI14"/>
<proteinExistence type="predicted"/>